<evidence type="ECO:0000256" key="8">
    <source>
        <dbReference type="ARBA" id="ARBA00022777"/>
    </source>
</evidence>
<evidence type="ECO:0000256" key="2">
    <source>
        <dbReference type="ARBA" id="ARBA00005967"/>
    </source>
</evidence>
<keyword evidence="18" id="KW-0460">Magnesium</keyword>
<dbReference type="InterPro" id="IPR036945">
    <property type="entry name" value="DAGK_sf"/>
</dbReference>
<reference evidence="20 21" key="1">
    <citation type="submission" date="2016-10" db="EMBL/GenBank/DDBJ databases">
        <authorList>
            <person name="de Groot N.N."/>
        </authorList>
    </citation>
    <scope>NUCLEOTIDE SEQUENCE [LARGE SCALE GENOMIC DNA]</scope>
    <source>
        <strain evidence="20 21">IBRC-M 10780</strain>
    </source>
</reference>
<dbReference type="GO" id="GO:0005524">
    <property type="term" value="F:ATP binding"/>
    <property type="evidence" value="ECO:0007669"/>
    <property type="project" value="UniProtKB-KW"/>
</dbReference>
<accession>A0A1I0FUM9</accession>
<comment type="similarity">
    <text evidence="2">Belongs to the bacterial diacylglycerol kinase family.</text>
</comment>
<evidence type="ECO:0000313" key="21">
    <source>
        <dbReference type="Proteomes" id="UP000198618"/>
    </source>
</evidence>
<evidence type="ECO:0000256" key="4">
    <source>
        <dbReference type="ARBA" id="ARBA00022516"/>
    </source>
</evidence>
<keyword evidence="18" id="KW-0479">Metal-binding</keyword>
<keyword evidence="9 17" id="KW-0067">ATP-binding</keyword>
<evidence type="ECO:0000256" key="6">
    <source>
        <dbReference type="ARBA" id="ARBA00022692"/>
    </source>
</evidence>
<dbReference type="GO" id="GO:0016301">
    <property type="term" value="F:kinase activity"/>
    <property type="evidence" value="ECO:0007669"/>
    <property type="project" value="UniProtKB-KW"/>
</dbReference>
<feature type="binding site" evidence="18">
    <location>
        <position position="24"/>
    </location>
    <ligand>
        <name>a divalent metal cation</name>
        <dbReference type="ChEBI" id="CHEBI:60240"/>
    </ligand>
</feature>
<evidence type="ECO:0000256" key="17">
    <source>
        <dbReference type="PIRSR" id="PIRSR600829-3"/>
    </source>
</evidence>
<keyword evidence="5" id="KW-0808">Transferase</keyword>
<dbReference type="CDD" id="cd14265">
    <property type="entry name" value="UDPK_IM_like"/>
    <property type="match status" value="1"/>
</dbReference>
<comment type="cofactor">
    <cofactor evidence="18">
        <name>Mg(2+)</name>
        <dbReference type="ChEBI" id="CHEBI:18420"/>
    </cofactor>
    <text evidence="18">Mn(2+), Zn(2+), Cd(2+) and Co(2+) support activity to lesser extents.</text>
</comment>
<evidence type="ECO:0000256" key="18">
    <source>
        <dbReference type="PIRSR" id="PIRSR600829-4"/>
    </source>
</evidence>
<evidence type="ECO:0000256" key="19">
    <source>
        <dbReference type="SAM" id="Phobius"/>
    </source>
</evidence>
<keyword evidence="4" id="KW-0444">Lipid biosynthesis</keyword>
<keyword evidence="6 19" id="KW-0812">Transmembrane</keyword>
<sequence>MNAKNRRIGFSFAWNGIKEVFLSEFNFRLHTISALFVLLTGFYFRLATLEWAFIILSIGMVLITETMNTAIEKMVDYMKPEIHPTAKVIKDIAAGSVLLATITAGLIGLVIFIPKVIELW</sequence>
<keyword evidence="14" id="KW-1208">Phospholipid metabolism</keyword>
<dbReference type="EMBL" id="FOHE01000017">
    <property type="protein sequence ID" value="SET61282.1"/>
    <property type="molecule type" value="Genomic_DNA"/>
</dbReference>
<evidence type="ECO:0000256" key="3">
    <source>
        <dbReference type="ARBA" id="ARBA00022475"/>
    </source>
</evidence>
<dbReference type="Proteomes" id="UP000198618">
    <property type="component" value="Unassembled WGS sequence"/>
</dbReference>
<keyword evidence="13" id="KW-0594">Phospholipid biosynthesis</keyword>
<evidence type="ECO:0000256" key="1">
    <source>
        <dbReference type="ARBA" id="ARBA00004651"/>
    </source>
</evidence>
<dbReference type="Gene3D" id="1.10.287.3610">
    <property type="match status" value="1"/>
</dbReference>
<comment type="subcellular location">
    <subcellularLocation>
        <location evidence="1">Cell membrane</location>
        <topology evidence="1">Multi-pass membrane protein</topology>
    </subcellularLocation>
</comment>
<evidence type="ECO:0000256" key="5">
    <source>
        <dbReference type="ARBA" id="ARBA00022679"/>
    </source>
</evidence>
<keyword evidence="3" id="KW-1003">Cell membrane</keyword>
<proteinExistence type="inferred from homology"/>
<gene>
    <name evidence="20" type="ORF">SAMN05216389_11726</name>
</gene>
<name>A0A1I0FUM9_9BACI</name>
<feature type="binding site" evidence="17">
    <location>
        <position position="72"/>
    </location>
    <ligand>
        <name>ATP</name>
        <dbReference type="ChEBI" id="CHEBI:30616"/>
    </ligand>
</feature>
<dbReference type="PANTHER" id="PTHR34299:SF1">
    <property type="entry name" value="DIACYLGLYCEROL KINASE"/>
    <property type="match status" value="1"/>
</dbReference>
<protein>
    <submittedName>
        <fullName evidence="20">Undecaprenol kinase/diacylglycerol kinase (ATP)</fullName>
    </submittedName>
</protein>
<keyword evidence="21" id="KW-1185">Reference proteome</keyword>
<evidence type="ECO:0000256" key="15">
    <source>
        <dbReference type="PIRSR" id="PIRSR600829-1"/>
    </source>
</evidence>
<feature type="binding site" evidence="16">
    <location>
        <position position="65"/>
    </location>
    <ligand>
        <name>substrate</name>
    </ligand>
</feature>
<evidence type="ECO:0000256" key="11">
    <source>
        <dbReference type="ARBA" id="ARBA00023098"/>
    </source>
</evidence>
<feature type="binding site" evidence="17">
    <location>
        <begin position="81"/>
        <end position="83"/>
    </location>
    <ligand>
        <name>ATP</name>
        <dbReference type="ChEBI" id="CHEBI:30616"/>
    </ligand>
</feature>
<evidence type="ECO:0000256" key="10">
    <source>
        <dbReference type="ARBA" id="ARBA00022989"/>
    </source>
</evidence>
<feature type="binding site" evidence="18">
    <location>
        <position position="72"/>
    </location>
    <ligand>
        <name>a divalent metal cation</name>
        <dbReference type="ChEBI" id="CHEBI:60240"/>
    </ligand>
</feature>
<dbReference type="InterPro" id="IPR000829">
    <property type="entry name" value="DAGK"/>
</dbReference>
<dbReference type="STRING" id="930131.SAMN05216389_11726"/>
<feature type="transmembrane region" description="Helical" evidence="19">
    <location>
        <begin position="92"/>
        <end position="113"/>
    </location>
</feature>
<evidence type="ECO:0000256" key="13">
    <source>
        <dbReference type="ARBA" id="ARBA00023209"/>
    </source>
</evidence>
<dbReference type="OrthoDB" id="9789934at2"/>
<dbReference type="InterPro" id="IPR033717">
    <property type="entry name" value="UDPK"/>
</dbReference>
<keyword evidence="10 19" id="KW-1133">Transmembrane helix</keyword>
<dbReference type="PROSITE" id="PS01069">
    <property type="entry name" value="DAGK_PROKAR"/>
    <property type="match status" value="1"/>
</dbReference>
<evidence type="ECO:0000256" key="7">
    <source>
        <dbReference type="ARBA" id="ARBA00022741"/>
    </source>
</evidence>
<dbReference type="PANTHER" id="PTHR34299">
    <property type="entry name" value="DIACYLGLYCEROL KINASE"/>
    <property type="match status" value="1"/>
</dbReference>
<evidence type="ECO:0000313" key="20">
    <source>
        <dbReference type="EMBL" id="SET61282.1"/>
    </source>
</evidence>
<dbReference type="GO" id="GO:0005886">
    <property type="term" value="C:plasma membrane"/>
    <property type="evidence" value="ECO:0007669"/>
    <property type="project" value="UniProtKB-SubCell"/>
</dbReference>
<dbReference type="RefSeq" id="WP_090871513.1">
    <property type="nucleotide sequence ID" value="NZ_FOHE01000017.1"/>
</dbReference>
<feature type="binding site" evidence="17">
    <location>
        <position position="24"/>
    </location>
    <ligand>
        <name>ATP</name>
        <dbReference type="ChEBI" id="CHEBI:30616"/>
    </ligand>
</feature>
<dbReference type="GO" id="GO:0008654">
    <property type="term" value="P:phospholipid biosynthetic process"/>
    <property type="evidence" value="ECO:0007669"/>
    <property type="project" value="UniProtKB-KW"/>
</dbReference>
<feature type="transmembrane region" description="Helical" evidence="19">
    <location>
        <begin position="27"/>
        <end position="45"/>
    </location>
</feature>
<feature type="active site" description="Proton acceptor" evidence="15">
    <location>
        <position position="65"/>
    </location>
</feature>
<keyword evidence="7 17" id="KW-0547">Nucleotide-binding</keyword>
<dbReference type="GO" id="GO:0046872">
    <property type="term" value="F:metal ion binding"/>
    <property type="evidence" value="ECO:0007669"/>
    <property type="project" value="UniProtKB-KW"/>
</dbReference>
<evidence type="ECO:0000256" key="14">
    <source>
        <dbReference type="ARBA" id="ARBA00023264"/>
    </source>
</evidence>
<keyword evidence="8 20" id="KW-0418">Kinase</keyword>
<organism evidence="20 21">
    <name type="scientific">Oceanobacillus limi</name>
    <dbReference type="NCBI Taxonomy" id="930131"/>
    <lineage>
        <taxon>Bacteria</taxon>
        <taxon>Bacillati</taxon>
        <taxon>Bacillota</taxon>
        <taxon>Bacilli</taxon>
        <taxon>Bacillales</taxon>
        <taxon>Bacillaceae</taxon>
        <taxon>Oceanobacillus</taxon>
    </lineage>
</organism>
<feature type="binding site" evidence="17">
    <location>
        <begin position="90"/>
        <end position="91"/>
    </location>
    <ligand>
        <name>ATP</name>
        <dbReference type="ChEBI" id="CHEBI:30616"/>
    </ligand>
</feature>
<keyword evidence="11" id="KW-0443">Lipid metabolism</keyword>
<evidence type="ECO:0000256" key="12">
    <source>
        <dbReference type="ARBA" id="ARBA00023136"/>
    </source>
</evidence>
<feature type="transmembrane region" description="Helical" evidence="19">
    <location>
        <begin position="51"/>
        <end position="71"/>
    </location>
</feature>
<dbReference type="AlphaFoldDB" id="A0A1I0FUM9"/>
<keyword evidence="12 19" id="KW-0472">Membrane</keyword>
<evidence type="ECO:0000256" key="9">
    <source>
        <dbReference type="ARBA" id="ARBA00022840"/>
    </source>
</evidence>
<dbReference type="Pfam" id="PF01219">
    <property type="entry name" value="DAGK_prokar"/>
    <property type="match status" value="1"/>
</dbReference>
<evidence type="ECO:0000256" key="16">
    <source>
        <dbReference type="PIRSR" id="PIRSR600829-2"/>
    </source>
</evidence>